<dbReference type="PATRIC" id="fig|1073353.3.peg.2279"/>
<dbReference type="STRING" id="1073353.H740_10672"/>
<accession>M3IHU3</accession>
<dbReference type="AlphaFoldDB" id="M3IHU3"/>
<proteinExistence type="predicted"/>
<evidence type="ECO:0000313" key="2">
    <source>
        <dbReference type="Proteomes" id="UP000011782"/>
    </source>
</evidence>
<gene>
    <name evidence="1" type="ORF">H740_10672</name>
</gene>
<dbReference type="Proteomes" id="UP000011782">
    <property type="component" value="Unassembled WGS sequence"/>
</dbReference>
<comment type="caution">
    <text evidence="1">The sequence shown here is derived from an EMBL/GenBank/DDBJ whole genome shotgun (WGS) entry which is preliminary data.</text>
</comment>
<dbReference type="OrthoDB" id="5355744at2"/>
<organism evidence="1 2">
    <name type="scientific">Campylobacter showae CC57C</name>
    <dbReference type="NCBI Taxonomy" id="1073353"/>
    <lineage>
        <taxon>Bacteria</taxon>
        <taxon>Pseudomonadati</taxon>
        <taxon>Campylobacterota</taxon>
        <taxon>Epsilonproteobacteria</taxon>
        <taxon>Campylobacterales</taxon>
        <taxon>Campylobacteraceae</taxon>
        <taxon>Campylobacter</taxon>
    </lineage>
</organism>
<protein>
    <submittedName>
        <fullName evidence="1">Uncharacterized protein</fullName>
    </submittedName>
</protein>
<dbReference type="RefSeq" id="WP_002953705.1">
    <property type="nucleotide sequence ID" value="NZ_AOTD01000253.1"/>
</dbReference>
<dbReference type="EMBL" id="AOTD01000253">
    <property type="protein sequence ID" value="EMG29651.1"/>
    <property type="molecule type" value="Genomic_DNA"/>
</dbReference>
<sequence length="96" mass="11136">MPKYSFKTIEQMLLKCVLEGGEPELSFRLRGAEYMIIAYADRCSFQRCSDELGANASGERYFSTLQELYTAPQIDGRSLEELWSEADDFYCFDFEL</sequence>
<reference evidence="1 2" key="1">
    <citation type="submission" date="2013-02" db="EMBL/GenBank/DDBJ databases">
        <title>Co-occurrence of anaerobic bacteria in colorectal carcinomas.</title>
        <authorList>
            <person name="Holt R.A."/>
            <person name="Warren R.L."/>
            <person name="Allen-Vercoe E."/>
            <person name="Pleasance S."/>
            <person name="Freeman D.J."/>
            <person name="Watson P."/>
            <person name="Moore R."/>
            <person name="Cochrane K."/>
        </authorList>
    </citation>
    <scope>NUCLEOTIDE SEQUENCE [LARGE SCALE GENOMIC DNA]</scope>
    <source>
        <strain evidence="1 2">CC57C</strain>
    </source>
</reference>
<name>M3IHU3_9BACT</name>
<evidence type="ECO:0000313" key="1">
    <source>
        <dbReference type="EMBL" id="EMG29651.1"/>
    </source>
</evidence>